<feature type="transmembrane region" description="Helical" evidence="1">
    <location>
        <begin position="12"/>
        <end position="32"/>
    </location>
</feature>
<dbReference type="Proteomes" id="UP000314987">
    <property type="component" value="Unassembled WGS sequence"/>
</dbReference>
<dbReference type="Ensembl" id="ENSVURT00010022905.1">
    <property type="protein sequence ID" value="ENSVURP00010020112.1"/>
    <property type="gene ID" value="ENSVURG00010015395.1"/>
</dbReference>
<keyword evidence="3" id="KW-1185">Reference proteome</keyword>
<accession>A0A4X2LGN8</accession>
<proteinExistence type="predicted"/>
<keyword evidence="1" id="KW-0812">Transmembrane</keyword>
<feature type="transmembrane region" description="Helical" evidence="1">
    <location>
        <begin position="44"/>
        <end position="63"/>
    </location>
</feature>
<keyword evidence="1" id="KW-0472">Membrane</keyword>
<name>A0A4X2LGN8_VOMUR</name>
<keyword evidence="1" id="KW-1133">Transmembrane helix</keyword>
<sequence>MFCQGKAFPCLHLWARGFSALAGFLYTSAIVVHDRQPEYLLRAVPWFLISLGASTLDLALIFLSCVMQSKMRRVLGFSIEATETPDTQALLTFTEREQADRQEEAEEEKVSFLTCGGGWGEVCADTTAGLGPATLAVGPGPVTALSEPQDPFRLFELLTGQGESLRTPLYSYHHVSHLLRVLRFARHFADEETGSHGIV</sequence>
<dbReference type="AlphaFoldDB" id="A0A4X2LGN8"/>
<reference evidence="3" key="1">
    <citation type="submission" date="2018-12" db="EMBL/GenBank/DDBJ databases">
        <authorList>
            <person name="Yazar S."/>
        </authorList>
    </citation>
    <scope>NUCLEOTIDE SEQUENCE [LARGE SCALE GENOMIC DNA]</scope>
</reference>
<evidence type="ECO:0008006" key="4">
    <source>
        <dbReference type="Google" id="ProtNLM"/>
    </source>
</evidence>
<reference evidence="2" key="3">
    <citation type="submission" date="2025-09" db="UniProtKB">
        <authorList>
            <consortium name="Ensembl"/>
        </authorList>
    </citation>
    <scope>IDENTIFICATION</scope>
</reference>
<protein>
    <recommendedName>
        <fullName evidence="4">Transmembrane protein 44</fullName>
    </recommendedName>
</protein>
<organism evidence="2 3">
    <name type="scientific">Vombatus ursinus</name>
    <name type="common">Common wombat</name>
    <dbReference type="NCBI Taxonomy" id="29139"/>
    <lineage>
        <taxon>Eukaryota</taxon>
        <taxon>Metazoa</taxon>
        <taxon>Chordata</taxon>
        <taxon>Craniata</taxon>
        <taxon>Vertebrata</taxon>
        <taxon>Euteleostomi</taxon>
        <taxon>Mammalia</taxon>
        <taxon>Metatheria</taxon>
        <taxon>Diprotodontia</taxon>
        <taxon>Vombatidae</taxon>
        <taxon>Vombatus</taxon>
    </lineage>
</organism>
<reference evidence="2" key="2">
    <citation type="submission" date="2025-08" db="UniProtKB">
        <authorList>
            <consortium name="Ensembl"/>
        </authorList>
    </citation>
    <scope>IDENTIFICATION</scope>
</reference>
<dbReference type="GeneTree" id="ENSGT00390000018718"/>
<evidence type="ECO:0000313" key="2">
    <source>
        <dbReference type="Ensembl" id="ENSVURP00010020112.1"/>
    </source>
</evidence>
<evidence type="ECO:0000313" key="3">
    <source>
        <dbReference type="Proteomes" id="UP000314987"/>
    </source>
</evidence>
<evidence type="ECO:0000256" key="1">
    <source>
        <dbReference type="SAM" id="Phobius"/>
    </source>
</evidence>